<dbReference type="Pfam" id="PF10292">
    <property type="entry name" value="7TM_GPCR_Srab"/>
    <property type="match status" value="1"/>
</dbReference>
<comment type="subcellular location">
    <subcellularLocation>
        <location evidence="1">Membrane</location>
        <topology evidence="1">Multi-pass membrane protein</topology>
    </subcellularLocation>
</comment>
<evidence type="ECO:0000313" key="7">
    <source>
        <dbReference type="Proteomes" id="UP000614601"/>
    </source>
</evidence>
<organism evidence="6 7">
    <name type="scientific">Bursaphelenchus okinawaensis</name>
    <dbReference type="NCBI Taxonomy" id="465554"/>
    <lineage>
        <taxon>Eukaryota</taxon>
        <taxon>Metazoa</taxon>
        <taxon>Ecdysozoa</taxon>
        <taxon>Nematoda</taxon>
        <taxon>Chromadorea</taxon>
        <taxon>Rhabditida</taxon>
        <taxon>Tylenchina</taxon>
        <taxon>Tylenchomorpha</taxon>
        <taxon>Aphelenchoidea</taxon>
        <taxon>Aphelenchoididae</taxon>
        <taxon>Bursaphelenchus</taxon>
    </lineage>
</organism>
<dbReference type="EMBL" id="CAJFDH010000004">
    <property type="protein sequence ID" value="CAD5221611.1"/>
    <property type="molecule type" value="Genomic_DNA"/>
</dbReference>
<feature type="transmembrane region" description="Helical" evidence="5">
    <location>
        <begin position="159"/>
        <end position="180"/>
    </location>
</feature>
<keyword evidence="4 5" id="KW-0472">Membrane</keyword>
<dbReference type="InterPro" id="IPR019408">
    <property type="entry name" value="7TM_GPCR_serpentine_rcpt_Srab"/>
</dbReference>
<feature type="transmembrane region" description="Helical" evidence="5">
    <location>
        <begin position="126"/>
        <end position="147"/>
    </location>
</feature>
<dbReference type="EMBL" id="CAJFCW020000004">
    <property type="protein sequence ID" value="CAG9115242.1"/>
    <property type="molecule type" value="Genomic_DNA"/>
</dbReference>
<dbReference type="Proteomes" id="UP000783686">
    <property type="component" value="Unassembled WGS sequence"/>
</dbReference>
<evidence type="ECO:0008006" key="8">
    <source>
        <dbReference type="Google" id="ProtNLM"/>
    </source>
</evidence>
<keyword evidence="7" id="KW-1185">Reference proteome</keyword>
<evidence type="ECO:0000256" key="3">
    <source>
        <dbReference type="ARBA" id="ARBA00022989"/>
    </source>
</evidence>
<dbReference type="PANTHER" id="PTHR23128">
    <property type="entry name" value="SERPENTINE RECEPTOR, CLASS E (EPSILON)-RELATED"/>
    <property type="match status" value="1"/>
</dbReference>
<keyword evidence="2 5" id="KW-0812">Transmembrane</keyword>
<protein>
    <recommendedName>
        <fullName evidence="8">G_PROTEIN_RECEP_F1_2 domain-containing protein</fullName>
    </recommendedName>
</protein>
<proteinExistence type="predicted"/>
<evidence type="ECO:0000256" key="5">
    <source>
        <dbReference type="SAM" id="Phobius"/>
    </source>
</evidence>
<dbReference type="AlphaFoldDB" id="A0A811KY28"/>
<evidence type="ECO:0000313" key="6">
    <source>
        <dbReference type="EMBL" id="CAD5221611.1"/>
    </source>
</evidence>
<feature type="transmembrane region" description="Helical" evidence="5">
    <location>
        <begin position="26"/>
        <end position="50"/>
    </location>
</feature>
<name>A0A811KY28_9BILA</name>
<evidence type="ECO:0000256" key="4">
    <source>
        <dbReference type="ARBA" id="ARBA00023136"/>
    </source>
</evidence>
<accession>A0A811KY28</accession>
<comment type="caution">
    <text evidence="6">The sequence shown here is derived from an EMBL/GenBank/DDBJ whole genome shotgun (WGS) entry which is preliminary data.</text>
</comment>
<feature type="transmembrane region" description="Helical" evidence="5">
    <location>
        <begin position="70"/>
        <end position="93"/>
    </location>
</feature>
<evidence type="ECO:0000256" key="2">
    <source>
        <dbReference type="ARBA" id="ARBA00022692"/>
    </source>
</evidence>
<dbReference type="GO" id="GO:0016020">
    <property type="term" value="C:membrane"/>
    <property type="evidence" value="ECO:0007669"/>
    <property type="project" value="UniProtKB-SubCell"/>
</dbReference>
<reference evidence="6" key="1">
    <citation type="submission" date="2020-09" db="EMBL/GenBank/DDBJ databases">
        <authorList>
            <person name="Kikuchi T."/>
        </authorList>
    </citation>
    <scope>NUCLEOTIDE SEQUENCE</scope>
    <source>
        <strain evidence="6">SH1</strain>
    </source>
</reference>
<dbReference type="PANTHER" id="PTHR23128:SF132">
    <property type="entry name" value="SERPENTINE RECEPTOR, CLASS E (EPSILON)-RELATED"/>
    <property type="match status" value="1"/>
</dbReference>
<dbReference type="OrthoDB" id="10411898at2759"/>
<dbReference type="Proteomes" id="UP000614601">
    <property type="component" value="Unassembled WGS sequence"/>
</dbReference>
<gene>
    <name evidence="6" type="ORF">BOKJ2_LOCUS9531</name>
</gene>
<sequence>MMALVVERLVATRHHIDYENRKDRLVVVYVIFSLAYAFAFAVVVFFYNWKPWFNIINTTTCVTQYKYIEIRVWCWFTLGSITLIGLPIMRSIYKTNRKIQRQMNTGLSSRYQLQENIMALKAMIPAITWGVMIIGNIGVLTALLLFIDWYFSQAITGRVLFLLKLNLFVIDIAPAGYEVIFIKMLTPLNETFKKDFSFLRKNSKPTPVVKCRSPVDEGTIYFRQFDKQWC</sequence>
<keyword evidence="3 5" id="KW-1133">Transmembrane helix</keyword>
<evidence type="ECO:0000256" key="1">
    <source>
        <dbReference type="ARBA" id="ARBA00004141"/>
    </source>
</evidence>